<evidence type="ECO:0000256" key="1">
    <source>
        <dbReference type="ARBA" id="ARBA00004651"/>
    </source>
</evidence>
<feature type="transmembrane region" description="Helical" evidence="7">
    <location>
        <begin position="100"/>
        <end position="127"/>
    </location>
</feature>
<proteinExistence type="predicted"/>
<sequence>MRSRSEETINMAGNSGYREVLKNKEYRKLLTAAIINRLGDSIDSIASAWIVYELTSNAMWSAIVFGINKVPSVIIAPFAGAWVEGKKKKGIMVITDLIRAICVAFIATGVLMGFLKAWMIVSATFIISTAEAFRLPAGSSVTPKILGKENLSHGISLTTAMSTVTELVGMAIAGGIIAIIGSAGAIYIDMATFILSAAIISTIKIPNDEESISNNTIQEYFGTLKMGFKYVFVNKVFLFLVVLASLLNGILVPINSLMAPLANEVIKGGAEIVSVISVSFTVGMLLGTVIYPKIRKIIKKEMFVLGSGIGIGIYYVLTVLVSPMYGNALFRYGFTVMASLLFGGVIALINNFINVEFVSSIDEKYLSRASSIMNAMGGAVTPVMSFVISIVAAYLPTSAIFFGTGIIDLIIFLYLVFSHMVVDVLYEDTNPSEHEYAE</sequence>
<evidence type="ECO:0000256" key="5">
    <source>
        <dbReference type="ARBA" id="ARBA00022989"/>
    </source>
</evidence>
<comment type="caution">
    <text evidence="8">The sequence shown here is derived from an EMBL/GenBank/DDBJ whole genome shotgun (WGS) entry which is preliminary data.</text>
</comment>
<dbReference type="Pfam" id="PF05977">
    <property type="entry name" value="MFS_3"/>
    <property type="match status" value="1"/>
</dbReference>
<evidence type="ECO:0000256" key="2">
    <source>
        <dbReference type="ARBA" id="ARBA00022448"/>
    </source>
</evidence>
<feature type="transmembrane region" description="Helical" evidence="7">
    <location>
        <begin position="232"/>
        <end position="252"/>
    </location>
</feature>
<protein>
    <submittedName>
        <fullName evidence="8">MFS transporter</fullName>
    </submittedName>
</protein>
<dbReference type="PANTHER" id="PTHR23513:SF6">
    <property type="entry name" value="MAJOR FACILITATOR SUPERFAMILY ASSOCIATED DOMAIN-CONTAINING PROTEIN"/>
    <property type="match status" value="1"/>
</dbReference>
<keyword evidence="6 7" id="KW-0472">Membrane</keyword>
<keyword evidence="2" id="KW-0813">Transport</keyword>
<organism evidence="8 9">
    <name type="scientific">Butyrivibrio fibrisolvens</name>
    <dbReference type="NCBI Taxonomy" id="831"/>
    <lineage>
        <taxon>Bacteria</taxon>
        <taxon>Bacillati</taxon>
        <taxon>Bacillota</taxon>
        <taxon>Clostridia</taxon>
        <taxon>Lachnospirales</taxon>
        <taxon>Lachnospiraceae</taxon>
        <taxon>Butyrivibrio</taxon>
    </lineage>
</organism>
<evidence type="ECO:0000256" key="7">
    <source>
        <dbReference type="SAM" id="Phobius"/>
    </source>
</evidence>
<dbReference type="GO" id="GO:0005886">
    <property type="term" value="C:plasma membrane"/>
    <property type="evidence" value="ECO:0007669"/>
    <property type="project" value="UniProtKB-SubCell"/>
</dbReference>
<keyword evidence="9" id="KW-1185">Reference proteome</keyword>
<evidence type="ECO:0000256" key="3">
    <source>
        <dbReference type="ARBA" id="ARBA00022475"/>
    </source>
</evidence>
<dbReference type="SUPFAM" id="SSF103473">
    <property type="entry name" value="MFS general substrate transporter"/>
    <property type="match status" value="1"/>
</dbReference>
<evidence type="ECO:0000313" key="9">
    <source>
        <dbReference type="Proteomes" id="UP000245488"/>
    </source>
</evidence>
<reference evidence="8 9" key="1">
    <citation type="submission" date="2017-09" db="EMBL/GenBank/DDBJ databases">
        <title>High-quality draft genome sequence of Butyrivibrio fibrisolvens INBov1, isolated from cow rumen.</title>
        <authorList>
            <person name="Rodriguez Hernaez J."/>
            <person name="Rivarola M."/>
            <person name="Paniego N."/>
            <person name="Cravero S."/>
            <person name="Ceron Cucchi M."/>
            <person name="Martinez M.C."/>
        </authorList>
    </citation>
    <scope>NUCLEOTIDE SEQUENCE [LARGE SCALE GENOMIC DNA]</scope>
    <source>
        <strain evidence="8 9">INBov1</strain>
    </source>
</reference>
<feature type="transmembrane region" description="Helical" evidence="7">
    <location>
        <begin position="167"/>
        <end position="188"/>
    </location>
</feature>
<dbReference type="InterPro" id="IPR036259">
    <property type="entry name" value="MFS_trans_sf"/>
</dbReference>
<feature type="transmembrane region" description="Helical" evidence="7">
    <location>
        <begin position="303"/>
        <end position="326"/>
    </location>
</feature>
<evidence type="ECO:0000313" key="8">
    <source>
        <dbReference type="EMBL" id="PWT27670.1"/>
    </source>
</evidence>
<gene>
    <name evidence="8" type="ORF">CPT75_11465</name>
</gene>
<dbReference type="EMBL" id="NXNG01000001">
    <property type="protein sequence ID" value="PWT27670.1"/>
    <property type="molecule type" value="Genomic_DNA"/>
</dbReference>
<dbReference type="AlphaFoldDB" id="A0A317G5C7"/>
<feature type="transmembrane region" description="Helical" evidence="7">
    <location>
        <begin position="400"/>
        <end position="417"/>
    </location>
</feature>
<dbReference type="Proteomes" id="UP000245488">
    <property type="component" value="Chromosome"/>
</dbReference>
<keyword evidence="3" id="KW-1003">Cell membrane</keyword>
<evidence type="ECO:0000256" key="6">
    <source>
        <dbReference type="ARBA" id="ARBA00023136"/>
    </source>
</evidence>
<feature type="transmembrane region" description="Helical" evidence="7">
    <location>
        <begin position="332"/>
        <end position="353"/>
    </location>
</feature>
<dbReference type="Gene3D" id="1.20.1250.20">
    <property type="entry name" value="MFS general substrate transporter like domains"/>
    <property type="match status" value="1"/>
</dbReference>
<dbReference type="CDD" id="cd06173">
    <property type="entry name" value="MFS_MefA_like"/>
    <property type="match status" value="1"/>
</dbReference>
<evidence type="ECO:0000256" key="4">
    <source>
        <dbReference type="ARBA" id="ARBA00022692"/>
    </source>
</evidence>
<feature type="transmembrane region" description="Helical" evidence="7">
    <location>
        <begin position="272"/>
        <end position="291"/>
    </location>
</feature>
<keyword evidence="5 7" id="KW-1133">Transmembrane helix</keyword>
<comment type="subcellular location">
    <subcellularLocation>
        <location evidence="1">Cell membrane</location>
        <topology evidence="1">Multi-pass membrane protein</topology>
    </subcellularLocation>
</comment>
<dbReference type="InterPro" id="IPR010290">
    <property type="entry name" value="TM_effector"/>
</dbReference>
<name>A0A317G5C7_BUTFI</name>
<feature type="transmembrane region" description="Helical" evidence="7">
    <location>
        <begin position="374"/>
        <end position="394"/>
    </location>
</feature>
<keyword evidence="4 7" id="KW-0812">Transmembrane</keyword>
<dbReference type="PANTHER" id="PTHR23513">
    <property type="entry name" value="INTEGRAL MEMBRANE EFFLUX PROTEIN-RELATED"/>
    <property type="match status" value="1"/>
</dbReference>
<accession>A0A317G5C7</accession>